<evidence type="ECO:0000256" key="2">
    <source>
        <dbReference type="SAM" id="SignalP"/>
    </source>
</evidence>
<gene>
    <name evidence="5" type="ORF">J416_14537</name>
</gene>
<evidence type="ECO:0000259" key="4">
    <source>
        <dbReference type="Pfam" id="PF17479"/>
    </source>
</evidence>
<keyword evidence="6" id="KW-1185">Reference proteome</keyword>
<dbReference type="InterPro" id="IPR023158">
    <property type="entry name" value="YerB-like_sf"/>
</dbReference>
<dbReference type="SUPFAM" id="SSF159774">
    <property type="entry name" value="YerB-like"/>
    <property type="match status" value="1"/>
</dbReference>
<feature type="chain" id="PRO_5038834887" description="Lipoprotein YerB" evidence="2">
    <location>
        <begin position="21"/>
        <end position="353"/>
    </location>
</feature>
<accession>N4W920</accession>
<feature type="region of interest" description="Disordered" evidence="1">
    <location>
        <begin position="19"/>
        <end position="57"/>
    </location>
</feature>
<dbReference type="Pfam" id="PF11258">
    <property type="entry name" value="DUF3048"/>
    <property type="match status" value="1"/>
</dbReference>
<dbReference type="PATRIC" id="fig|1308866.3.peg.2927"/>
<dbReference type="InterPro" id="IPR035328">
    <property type="entry name" value="DUF3048_C"/>
</dbReference>
<dbReference type="eggNOG" id="COG1470">
    <property type="taxonomic scope" value="Bacteria"/>
</dbReference>
<dbReference type="EMBL" id="APML01000079">
    <property type="protein sequence ID" value="ENH95734.1"/>
    <property type="molecule type" value="Genomic_DNA"/>
</dbReference>
<dbReference type="RefSeq" id="WP_003473976.1">
    <property type="nucleotide sequence ID" value="NZ_APML01000079.1"/>
</dbReference>
<organism evidence="5 6">
    <name type="scientific">Gracilibacillus halophilus YIM-C55.5</name>
    <dbReference type="NCBI Taxonomy" id="1308866"/>
    <lineage>
        <taxon>Bacteria</taxon>
        <taxon>Bacillati</taxon>
        <taxon>Bacillota</taxon>
        <taxon>Bacilli</taxon>
        <taxon>Bacillales</taxon>
        <taxon>Bacillaceae</taxon>
        <taxon>Gracilibacillus</taxon>
    </lineage>
</organism>
<feature type="signal peptide" evidence="2">
    <location>
        <begin position="1"/>
        <end position="20"/>
    </location>
</feature>
<comment type="caution">
    <text evidence="5">The sequence shown here is derived from an EMBL/GenBank/DDBJ whole genome shotgun (WGS) entry which is preliminary data.</text>
</comment>
<evidence type="ECO:0000259" key="3">
    <source>
        <dbReference type="Pfam" id="PF11258"/>
    </source>
</evidence>
<dbReference type="PROSITE" id="PS51257">
    <property type="entry name" value="PROKAR_LIPOPROTEIN"/>
    <property type="match status" value="1"/>
</dbReference>
<sequence>MKKLLLFVMMLTLLAACSNQDEETSNQTETSPSENESEESEETEGDDQPTEQPPEYIYPLTGVATDEEPTNRMMAVMVNNHPKARPQTGLSKADIVFEILAEGNITRFMALFQSELPEKVGPVRSARPYYFHLADDYGAFYVYHGAAEFINNMITGGAVDYISGATWDGDNVHFERSSNRVAPHNSYAIVDGIYEKAEEKGYEIETDYEPLPFTDQAEITGDTASEVKFQYGNNTVRYAYDEANQRYKRFSDGEQTVELADQAPVTMENVLIMETSHQVIDDEGRREIDFESGGDALLLQKGKAQHVQWERMGDKIIPTKDGETVPFVSGKTWINVIPNDPGIEGVNLVGASE</sequence>
<dbReference type="InterPro" id="IPR021416">
    <property type="entry name" value="DUF3048_N"/>
</dbReference>
<reference evidence="5 6" key="1">
    <citation type="submission" date="2013-03" db="EMBL/GenBank/DDBJ databases">
        <title>Draft genome sequence of Gracibacillus halophilus YIM-C55.5, a moderately halophilic and thermophilic organism from the Xiaochaidamu salt lake.</title>
        <authorList>
            <person name="Sugumar T."/>
            <person name="Polireddy D.R."/>
            <person name="Antony A."/>
            <person name="Madhava Y.R."/>
            <person name="Sivakumar N."/>
        </authorList>
    </citation>
    <scope>NUCLEOTIDE SEQUENCE [LARGE SCALE GENOMIC DNA]</scope>
    <source>
        <strain evidence="5 6">YIM-C55.5</strain>
    </source>
</reference>
<dbReference type="AlphaFoldDB" id="N4W920"/>
<feature type="domain" description="DUF3048" evidence="3">
    <location>
        <begin position="60"/>
        <end position="202"/>
    </location>
</feature>
<dbReference type="STRING" id="1308866.J416_14537"/>
<evidence type="ECO:0008006" key="7">
    <source>
        <dbReference type="Google" id="ProtNLM"/>
    </source>
</evidence>
<evidence type="ECO:0000313" key="6">
    <source>
        <dbReference type="Proteomes" id="UP000012283"/>
    </source>
</evidence>
<protein>
    <recommendedName>
        <fullName evidence="7">Lipoprotein YerB</fullName>
    </recommendedName>
</protein>
<evidence type="ECO:0000313" key="5">
    <source>
        <dbReference type="EMBL" id="ENH95734.1"/>
    </source>
</evidence>
<evidence type="ECO:0000256" key="1">
    <source>
        <dbReference type="SAM" id="MobiDB-lite"/>
    </source>
</evidence>
<dbReference type="Proteomes" id="UP000012283">
    <property type="component" value="Unassembled WGS sequence"/>
</dbReference>
<dbReference type="Gene3D" id="3.50.90.10">
    <property type="entry name" value="YerB-like"/>
    <property type="match status" value="1"/>
</dbReference>
<feature type="domain" description="DUF3048" evidence="4">
    <location>
        <begin position="228"/>
        <end position="334"/>
    </location>
</feature>
<dbReference type="Pfam" id="PF17479">
    <property type="entry name" value="DUF3048_C"/>
    <property type="match status" value="1"/>
</dbReference>
<feature type="compositionally biased region" description="Low complexity" evidence="1">
    <location>
        <begin position="25"/>
        <end position="34"/>
    </location>
</feature>
<feature type="compositionally biased region" description="Acidic residues" evidence="1">
    <location>
        <begin position="35"/>
        <end position="49"/>
    </location>
</feature>
<keyword evidence="2" id="KW-0732">Signal</keyword>
<name>N4W920_9BACI</name>
<dbReference type="OrthoDB" id="9779102at2"/>
<proteinExistence type="predicted"/>